<dbReference type="EMBL" id="LAZR01039799">
    <property type="protein sequence ID" value="KKL16103.1"/>
    <property type="molecule type" value="Genomic_DNA"/>
</dbReference>
<proteinExistence type="predicted"/>
<organism evidence="1">
    <name type="scientific">marine sediment metagenome</name>
    <dbReference type="NCBI Taxonomy" id="412755"/>
    <lineage>
        <taxon>unclassified sequences</taxon>
        <taxon>metagenomes</taxon>
        <taxon>ecological metagenomes</taxon>
    </lineage>
</organism>
<accession>A0A0F9DW89</accession>
<gene>
    <name evidence="1" type="ORF">LCGC14_2498940</name>
</gene>
<dbReference type="AlphaFoldDB" id="A0A0F9DW89"/>
<evidence type="ECO:0000313" key="1">
    <source>
        <dbReference type="EMBL" id="KKL16103.1"/>
    </source>
</evidence>
<name>A0A0F9DW89_9ZZZZ</name>
<sequence>MTQTAALRIIDAELRLWGKSLDELPPYLTREQALKIVGVTS</sequence>
<comment type="caution">
    <text evidence="1">The sequence shown here is derived from an EMBL/GenBank/DDBJ whole genome shotgun (WGS) entry which is preliminary data.</text>
</comment>
<reference evidence="1" key="1">
    <citation type="journal article" date="2015" name="Nature">
        <title>Complex archaea that bridge the gap between prokaryotes and eukaryotes.</title>
        <authorList>
            <person name="Spang A."/>
            <person name="Saw J.H."/>
            <person name="Jorgensen S.L."/>
            <person name="Zaremba-Niedzwiedzka K."/>
            <person name="Martijn J."/>
            <person name="Lind A.E."/>
            <person name="van Eijk R."/>
            <person name="Schleper C."/>
            <person name="Guy L."/>
            <person name="Ettema T.J."/>
        </authorList>
    </citation>
    <scope>NUCLEOTIDE SEQUENCE</scope>
</reference>
<protein>
    <submittedName>
        <fullName evidence="1">Uncharacterized protein</fullName>
    </submittedName>
</protein>